<comment type="caution">
    <text evidence="1">The sequence shown here is derived from an EMBL/GenBank/DDBJ whole genome shotgun (WGS) entry which is preliminary data.</text>
</comment>
<evidence type="ECO:0000313" key="1">
    <source>
        <dbReference type="EMBL" id="EGU86157.1"/>
    </source>
</evidence>
<proteinExistence type="predicted"/>
<dbReference type="EMBL" id="AFQF01001146">
    <property type="protein sequence ID" value="EGU86157.1"/>
    <property type="molecule type" value="Genomic_DNA"/>
</dbReference>
<accession>F9FAA1</accession>
<name>F9FAA1_FUSOF</name>
<organism evidence="1">
    <name type="scientific">Fusarium oxysporum (strain Fo5176)</name>
    <name type="common">Fusarium vascular wilt</name>
    <dbReference type="NCBI Taxonomy" id="660025"/>
    <lineage>
        <taxon>Eukaryota</taxon>
        <taxon>Fungi</taxon>
        <taxon>Dikarya</taxon>
        <taxon>Ascomycota</taxon>
        <taxon>Pezizomycotina</taxon>
        <taxon>Sordariomycetes</taxon>
        <taxon>Hypocreomycetidae</taxon>
        <taxon>Hypocreales</taxon>
        <taxon>Nectriaceae</taxon>
        <taxon>Fusarium</taxon>
        <taxon>Fusarium oxysporum species complex</taxon>
    </lineage>
</organism>
<dbReference type="OrthoDB" id="5152119at2759"/>
<gene>
    <name evidence="1" type="ORF">FOXB_03327</name>
</gene>
<feature type="non-terminal residue" evidence="1">
    <location>
        <position position="1"/>
    </location>
</feature>
<sequence>ELKALKSIELEPGFPGHKVMLELLDQPSVAAFAALPKEARFEKWEELFGECDGSFLDDFYLYKVNHFEFLHSFRVLDRHIGHGPMERRLVQEARHFFYERTEFVLPAEWIEKFLADQLGQWNDAVPVENLVQRIVIRVDRRRMEGSEIARYLRHLLKFTNIESLEVEIWAKGALNGSDYETQNTVRRMAGAIQELIDKFGDRISIWKIRLEEGENHCGRDDSVGEPCNITAWWNEPPDESWAGLEQGTSSLQELMQYQIGSWKNRPDENEEVWD</sequence>
<reference evidence="1" key="1">
    <citation type="journal article" date="2012" name="Mol. Plant Microbe Interact.">
        <title>A highly conserved effector in Fusarium oxysporum is required for full virulence on Arabidopsis.</title>
        <authorList>
            <person name="Thatcher L.F."/>
            <person name="Gardiner D.M."/>
            <person name="Kazan K."/>
            <person name="Manners J."/>
        </authorList>
    </citation>
    <scope>NUCLEOTIDE SEQUENCE [LARGE SCALE GENOMIC DNA]</scope>
    <source>
        <strain evidence="1">Fo5176</strain>
    </source>
</reference>
<dbReference type="AlphaFoldDB" id="F9FAA1"/>
<protein>
    <submittedName>
        <fullName evidence="1">Uncharacterized protein</fullName>
    </submittedName>
</protein>